<dbReference type="EMBL" id="PEBX01000002">
    <property type="protein sequence ID" value="PTQ57767.1"/>
    <property type="molecule type" value="Genomic_DNA"/>
</dbReference>
<dbReference type="Proteomes" id="UP000244338">
    <property type="component" value="Unassembled WGS sequence"/>
</dbReference>
<protein>
    <submittedName>
        <fullName evidence="2">Uncharacterized protein</fullName>
    </submittedName>
</protein>
<dbReference type="AlphaFoldDB" id="A0A2R6Y504"/>
<keyword evidence="1" id="KW-1133">Transmembrane helix</keyword>
<reference evidence="3" key="1">
    <citation type="journal article" date="2018" name="Sci. Rep.">
        <title>Lignite coal burning seam in the remote Altai Mountains harbors a hydrogen-driven thermophilic microbial community.</title>
        <authorList>
            <person name="Kadnikov V.V."/>
            <person name="Mardanov A.V."/>
            <person name="Ivasenko D.A."/>
            <person name="Antsiferov D.V."/>
            <person name="Beletsky A.V."/>
            <person name="Karnachuk O.V."/>
            <person name="Ravin N.V."/>
        </authorList>
    </citation>
    <scope>NUCLEOTIDE SEQUENCE [LARGE SCALE GENOMIC DNA]</scope>
</reference>
<feature type="transmembrane region" description="Helical" evidence="1">
    <location>
        <begin position="20"/>
        <end position="39"/>
    </location>
</feature>
<keyword evidence="1" id="KW-0472">Membrane</keyword>
<evidence type="ECO:0000313" key="2">
    <source>
        <dbReference type="EMBL" id="PTQ57767.1"/>
    </source>
</evidence>
<evidence type="ECO:0000313" key="3">
    <source>
        <dbReference type="Proteomes" id="UP000244338"/>
    </source>
</evidence>
<sequence length="49" mass="5844">MLTELWQNLSHLLNKAVKDFIYFVRMFSACLTIFFKNGYKLMPEALPYP</sequence>
<name>A0A2R6Y504_9BACL</name>
<keyword evidence="1" id="KW-0812">Transmembrane</keyword>
<comment type="caution">
    <text evidence="2">The sequence shown here is derived from an EMBL/GenBank/DDBJ whole genome shotgun (WGS) entry which is preliminary data.</text>
</comment>
<accession>A0A2R6Y504</accession>
<gene>
    <name evidence="2" type="ORF">BSOLF_0629</name>
</gene>
<proteinExistence type="predicted"/>
<organism evidence="2 3">
    <name type="scientific">Candidatus Carbonibacillus altaicus</name>
    <dbReference type="NCBI Taxonomy" id="2163959"/>
    <lineage>
        <taxon>Bacteria</taxon>
        <taxon>Bacillati</taxon>
        <taxon>Bacillota</taxon>
        <taxon>Bacilli</taxon>
        <taxon>Bacillales</taxon>
        <taxon>Candidatus Carbonibacillus</taxon>
    </lineage>
</organism>
<evidence type="ECO:0000256" key="1">
    <source>
        <dbReference type="SAM" id="Phobius"/>
    </source>
</evidence>